<name>A0AAV2ZH34_9STRA</name>
<evidence type="ECO:0000313" key="2">
    <source>
        <dbReference type="Proteomes" id="UP001146120"/>
    </source>
</evidence>
<gene>
    <name evidence="1" type="ORF">N0F65_006922</name>
</gene>
<dbReference type="Proteomes" id="UP001146120">
    <property type="component" value="Unassembled WGS sequence"/>
</dbReference>
<protein>
    <submittedName>
        <fullName evidence="1">Uncharacterized protein</fullName>
    </submittedName>
</protein>
<organism evidence="1 2">
    <name type="scientific">Lagenidium giganteum</name>
    <dbReference type="NCBI Taxonomy" id="4803"/>
    <lineage>
        <taxon>Eukaryota</taxon>
        <taxon>Sar</taxon>
        <taxon>Stramenopiles</taxon>
        <taxon>Oomycota</taxon>
        <taxon>Peronosporomycetes</taxon>
        <taxon>Pythiales</taxon>
        <taxon>Pythiaceae</taxon>
    </lineage>
</organism>
<reference evidence="1" key="1">
    <citation type="submission" date="2022-11" db="EMBL/GenBank/DDBJ databases">
        <authorList>
            <person name="Morgan W.R."/>
            <person name="Tartar A."/>
        </authorList>
    </citation>
    <scope>NUCLEOTIDE SEQUENCE</scope>
    <source>
        <strain evidence="1">ARSEF 373</strain>
    </source>
</reference>
<comment type="caution">
    <text evidence="1">The sequence shown here is derived from an EMBL/GenBank/DDBJ whole genome shotgun (WGS) entry which is preliminary data.</text>
</comment>
<proteinExistence type="predicted"/>
<dbReference type="EMBL" id="DAKRPA010000004">
    <property type="protein sequence ID" value="DBA04920.1"/>
    <property type="molecule type" value="Genomic_DNA"/>
</dbReference>
<accession>A0AAV2ZH34</accession>
<dbReference type="AlphaFoldDB" id="A0AAV2ZH34"/>
<keyword evidence="2" id="KW-1185">Reference proteome</keyword>
<sequence length="156" mass="17144">HPDQSSMSALATATKLQTQSLSNVNCFNECHYDPDTSRDEEIARALQGEFDRANERRITTAYQHNSALQADTGRVSERRSSMVCPGVTERSNSTRQSSKAVIAQPIGLQHPFACGSCGAVQMVKNVADNSSFTCTTCGVENRISLPLQQPQRIYYV</sequence>
<reference evidence="1" key="2">
    <citation type="journal article" date="2023" name="Microbiol Resour">
        <title>Decontamination and Annotation of the Draft Genome Sequence of the Oomycete Lagenidium giganteum ARSEF 373.</title>
        <authorList>
            <person name="Morgan W.R."/>
            <person name="Tartar A."/>
        </authorList>
    </citation>
    <scope>NUCLEOTIDE SEQUENCE</scope>
    <source>
        <strain evidence="1">ARSEF 373</strain>
    </source>
</reference>
<evidence type="ECO:0000313" key="1">
    <source>
        <dbReference type="EMBL" id="DBA04920.1"/>
    </source>
</evidence>
<feature type="non-terminal residue" evidence="1">
    <location>
        <position position="1"/>
    </location>
</feature>